<accession>A0A4Y2P916</accession>
<dbReference type="Proteomes" id="UP000499080">
    <property type="component" value="Unassembled WGS sequence"/>
</dbReference>
<feature type="non-terminal residue" evidence="2">
    <location>
        <position position="1"/>
    </location>
</feature>
<proteinExistence type="predicted"/>
<evidence type="ECO:0000313" key="2">
    <source>
        <dbReference type="EMBL" id="GBN47539.1"/>
    </source>
</evidence>
<protein>
    <submittedName>
        <fullName evidence="2">Uncharacterized protein</fullName>
    </submittedName>
</protein>
<sequence length="54" mass="5819">DFGMKRQNSFDVTNPAGSGRIDGNPVGSDRIEIGAGLQSLIQPVVLTFERITDK</sequence>
<gene>
    <name evidence="2" type="ORF">AVEN_266004_1</name>
</gene>
<evidence type="ECO:0000256" key="1">
    <source>
        <dbReference type="SAM" id="MobiDB-lite"/>
    </source>
</evidence>
<reference evidence="2 3" key="1">
    <citation type="journal article" date="2019" name="Sci. Rep.">
        <title>Orb-weaving spider Araneus ventricosus genome elucidates the spidroin gene catalogue.</title>
        <authorList>
            <person name="Kono N."/>
            <person name="Nakamura H."/>
            <person name="Ohtoshi R."/>
            <person name="Moran D.A.P."/>
            <person name="Shinohara A."/>
            <person name="Yoshida Y."/>
            <person name="Fujiwara M."/>
            <person name="Mori M."/>
            <person name="Tomita M."/>
            <person name="Arakawa K."/>
        </authorList>
    </citation>
    <scope>NUCLEOTIDE SEQUENCE [LARGE SCALE GENOMIC DNA]</scope>
</reference>
<dbReference type="AlphaFoldDB" id="A0A4Y2P916"/>
<comment type="caution">
    <text evidence="2">The sequence shown here is derived from an EMBL/GenBank/DDBJ whole genome shotgun (WGS) entry which is preliminary data.</text>
</comment>
<feature type="region of interest" description="Disordered" evidence="1">
    <location>
        <begin position="1"/>
        <end position="27"/>
    </location>
</feature>
<evidence type="ECO:0000313" key="3">
    <source>
        <dbReference type="Proteomes" id="UP000499080"/>
    </source>
</evidence>
<feature type="compositionally biased region" description="Polar residues" evidence="1">
    <location>
        <begin position="1"/>
        <end position="16"/>
    </location>
</feature>
<dbReference type="EMBL" id="BGPR01131763">
    <property type="protein sequence ID" value="GBN47539.1"/>
    <property type="molecule type" value="Genomic_DNA"/>
</dbReference>
<keyword evidence="3" id="KW-1185">Reference proteome</keyword>
<organism evidence="2 3">
    <name type="scientific">Araneus ventricosus</name>
    <name type="common">Orbweaver spider</name>
    <name type="synonym">Epeira ventricosa</name>
    <dbReference type="NCBI Taxonomy" id="182803"/>
    <lineage>
        <taxon>Eukaryota</taxon>
        <taxon>Metazoa</taxon>
        <taxon>Ecdysozoa</taxon>
        <taxon>Arthropoda</taxon>
        <taxon>Chelicerata</taxon>
        <taxon>Arachnida</taxon>
        <taxon>Araneae</taxon>
        <taxon>Araneomorphae</taxon>
        <taxon>Entelegynae</taxon>
        <taxon>Araneoidea</taxon>
        <taxon>Araneidae</taxon>
        <taxon>Araneus</taxon>
    </lineage>
</organism>
<name>A0A4Y2P916_ARAVE</name>